<evidence type="ECO:0000256" key="1">
    <source>
        <dbReference type="ARBA" id="ARBA00022527"/>
    </source>
</evidence>
<gene>
    <name evidence="4" type="ORF">GCM10017668_69220</name>
</gene>
<dbReference type="KEGG" id="stui:GCM10017668_69220"/>
<dbReference type="Proteomes" id="UP000516373">
    <property type="component" value="Chromosome"/>
</dbReference>
<feature type="region of interest" description="Disordered" evidence="2">
    <location>
        <begin position="1"/>
        <end position="23"/>
    </location>
</feature>
<keyword evidence="1" id="KW-0808">Transferase</keyword>
<keyword evidence="1" id="KW-0723">Serine/threonine-protein kinase</keyword>
<protein>
    <recommendedName>
        <fullName evidence="3">Histidine kinase/HSP90-like ATPase domain-containing protein</fullName>
    </recommendedName>
</protein>
<dbReference type="EMBL" id="AP023439">
    <property type="protein sequence ID" value="BCL25079.1"/>
    <property type="molecule type" value="Genomic_DNA"/>
</dbReference>
<organism evidence="4 5">
    <name type="scientific">Streptomyces tuirus</name>
    <dbReference type="NCBI Taxonomy" id="68278"/>
    <lineage>
        <taxon>Bacteria</taxon>
        <taxon>Bacillati</taxon>
        <taxon>Actinomycetota</taxon>
        <taxon>Actinomycetes</taxon>
        <taxon>Kitasatosporales</taxon>
        <taxon>Streptomycetaceae</taxon>
        <taxon>Streptomyces</taxon>
    </lineage>
</organism>
<dbReference type="SUPFAM" id="SSF55874">
    <property type="entry name" value="ATPase domain of HSP90 chaperone/DNA topoisomerase II/histidine kinase"/>
    <property type="match status" value="1"/>
</dbReference>
<evidence type="ECO:0000313" key="5">
    <source>
        <dbReference type="Proteomes" id="UP000516373"/>
    </source>
</evidence>
<evidence type="ECO:0000313" key="4">
    <source>
        <dbReference type="EMBL" id="BCL25079.1"/>
    </source>
</evidence>
<dbReference type="InterPro" id="IPR050267">
    <property type="entry name" value="Anti-sigma-factor_SerPK"/>
</dbReference>
<feature type="domain" description="Histidine kinase/HSP90-like ATPase" evidence="3">
    <location>
        <begin position="79"/>
        <end position="187"/>
    </location>
</feature>
<name>A0A7G1NQG5_9ACTN</name>
<sequence length="205" mass="22186">MTGIDPRSHAARRPCPAPLDHEPLEDWADVPVVRGDRDDVLPRRAGGADPVTASRRSLPCSDCNLAFGRHLHLHVHPVPAEVGRVREAVRTALCAWGCPSPVIDDSVLLASELLGNAVRHGPDALITVNLVHVGDRLLLEVTDASPVRPTVRQPGLEEEQGRGMFLVQAFASAWGSRQESHRGKTTWCTLALDGAVQPPRPPLHP</sequence>
<dbReference type="GO" id="GO:0004674">
    <property type="term" value="F:protein serine/threonine kinase activity"/>
    <property type="evidence" value="ECO:0007669"/>
    <property type="project" value="UniProtKB-KW"/>
</dbReference>
<evidence type="ECO:0000259" key="3">
    <source>
        <dbReference type="Pfam" id="PF13581"/>
    </source>
</evidence>
<dbReference type="Gene3D" id="3.30.565.10">
    <property type="entry name" value="Histidine kinase-like ATPase, C-terminal domain"/>
    <property type="match status" value="1"/>
</dbReference>
<reference evidence="4 5" key="1">
    <citation type="journal article" date="2014" name="Int. J. Syst. Evol. Microbiol.">
        <title>Complete genome sequence of Corynebacterium casei LMG S-19264T (=DSM 44701T), isolated from a smear-ripened cheese.</title>
        <authorList>
            <consortium name="US DOE Joint Genome Institute (JGI-PGF)"/>
            <person name="Walter F."/>
            <person name="Albersmeier A."/>
            <person name="Kalinowski J."/>
            <person name="Ruckert C."/>
        </authorList>
    </citation>
    <scope>NUCLEOTIDE SEQUENCE [LARGE SCALE GENOMIC DNA]</scope>
    <source>
        <strain evidence="4 5">JCM 4255</strain>
    </source>
</reference>
<dbReference type="PANTHER" id="PTHR35526:SF3">
    <property type="entry name" value="ANTI-SIGMA-F FACTOR RSBW"/>
    <property type="match status" value="1"/>
</dbReference>
<evidence type="ECO:0000256" key="2">
    <source>
        <dbReference type="SAM" id="MobiDB-lite"/>
    </source>
</evidence>
<dbReference type="AlphaFoldDB" id="A0A7G1NQG5"/>
<dbReference type="CDD" id="cd16936">
    <property type="entry name" value="HATPase_RsbW-like"/>
    <property type="match status" value="1"/>
</dbReference>
<dbReference type="Pfam" id="PF13581">
    <property type="entry name" value="HATPase_c_2"/>
    <property type="match status" value="1"/>
</dbReference>
<dbReference type="InterPro" id="IPR036890">
    <property type="entry name" value="HATPase_C_sf"/>
</dbReference>
<accession>A0A7G1NQG5</accession>
<proteinExistence type="predicted"/>
<dbReference type="InterPro" id="IPR003594">
    <property type="entry name" value="HATPase_dom"/>
</dbReference>
<keyword evidence="1" id="KW-0418">Kinase</keyword>
<dbReference type="PANTHER" id="PTHR35526">
    <property type="entry name" value="ANTI-SIGMA-F FACTOR RSBW-RELATED"/>
    <property type="match status" value="1"/>
</dbReference>